<organism evidence="3 4">
    <name type="scientific">Apiospora kogelbergensis</name>
    <dbReference type="NCBI Taxonomy" id="1337665"/>
    <lineage>
        <taxon>Eukaryota</taxon>
        <taxon>Fungi</taxon>
        <taxon>Dikarya</taxon>
        <taxon>Ascomycota</taxon>
        <taxon>Pezizomycotina</taxon>
        <taxon>Sordariomycetes</taxon>
        <taxon>Xylariomycetidae</taxon>
        <taxon>Amphisphaeriales</taxon>
        <taxon>Apiosporaceae</taxon>
        <taxon>Apiospora</taxon>
    </lineage>
</organism>
<evidence type="ECO:0000313" key="3">
    <source>
        <dbReference type="EMBL" id="KAK8104897.1"/>
    </source>
</evidence>
<accession>A0AAW0QFU7</accession>
<name>A0AAW0QFU7_9PEZI</name>
<keyword evidence="4" id="KW-1185">Reference proteome</keyword>
<reference evidence="3 4" key="1">
    <citation type="submission" date="2023-01" db="EMBL/GenBank/DDBJ databases">
        <title>Analysis of 21 Apiospora genomes using comparative genomics revels a genus with tremendous synthesis potential of carbohydrate active enzymes and secondary metabolites.</title>
        <authorList>
            <person name="Sorensen T."/>
        </authorList>
    </citation>
    <scope>NUCLEOTIDE SEQUENCE [LARGE SCALE GENOMIC DNA]</scope>
    <source>
        <strain evidence="3 4">CBS 117206</strain>
    </source>
</reference>
<evidence type="ECO:0000256" key="1">
    <source>
        <dbReference type="SAM" id="MobiDB-lite"/>
    </source>
</evidence>
<protein>
    <submittedName>
        <fullName evidence="3">Uncharacterized protein</fullName>
    </submittedName>
</protein>
<evidence type="ECO:0000256" key="2">
    <source>
        <dbReference type="SAM" id="Phobius"/>
    </source>
</evidence>
<keyword evidence="2" id="KW-0812">Transmembrane</keyword>
<keyword evidence="2" id="KW-0472">Membrane</keyword>
<dbReference type="EMBL" id="JAQQWP010000008">
    <property type="protein sequence ID" value="KAK8104897.1"/>
    <property type="molecule type" value="Genomic_DNA"/>
</dbReference>
<comment type="caution">
    <text evidence="3">The sequence shown here is derived from an EMBL/GenBank/DDBJ whole genome shotgun (WGS) entry which is preliminary data.</text>
</comment>
<dbReference type="AlphaFoldDB" id="A0AAW0QFU7"/>
<evidence type="ECO:0000313" key="4">
    <source>
        <dbReference type="Proteomes" id="UP001392437"/>
    </source>
</evidence>
<sequence>MTNIGPLTTTLTPASGCLQTIRLQVNIDNQISNSTMYKYYSLGRSETEECYPNGFQIKSDAYYSPGVCPSGWEQACGAVGIIGTVTETRATCCPRGYMCIATQGSEVTSPTLSCISTAISPVAVILPYVQQEVTTTLSHVVVEAAAINIRWQKSDFLPATTASATSISSTPRETTPGTAVGPPAPDSGASSLSIAARAGIGAGIAVGILLVFGTVAFILYRRRKHRELEEGTENITEDDKGFGVTAGSRPPEAYLGQEVHGQSQQEMPTRDNMLEMNGHSGPTELHAWGRFELEGK</sequence>
<proteinExistence type="predicted"/>
<feature type="region of interest" description="Disordered" evidence="1">
    <location>
        <begin position="163"/>
        <end position="188"/>
    </location>
</feature>
<gene>
    <name evidence="3" type="ORF">PG999_008256</name>
</gene>
<dbReference type="Proteomes" id="UP001392437">
    <property type="component" value="Unassembled WGS sequence"/>
</dbReference>
<feature type="transmembrane region" description="Helical" evidence="2">
    <location>
        <begin position="200"/>
        <end position="220"/>
    </location>
</feature>
<dbReference type="CDD" id="cd12087">
    <property type="entry name" value="TM_EGFR-like"/>
    <property type="match status" value="1"/>
</dbReference>
<keyword evidence="2" id="KW-1133">Transmembrane helix</keyword>